<dbReference type="PANTHER" id="PTHR47481:SF9">
    <property type="entry name" value="RETROTRANSPOSON GAG DOMAIN-CONTAINING PROTEIN"/>
    <property type="match status" value="1"/>
</dbReference>
<gene>
    <name evidence="4" type="primary">POLX_2276</name>
    <name evidence="4" type="ORF">CK203_027436</name>
</gene>
<dbReference type="Proteomes" id="UP000288805">
    <property type="component" value="Unassembled WGS sequence"/>
</dbReference>
<evidence type="ECO:0000259" key="3">
    <source>
        <dbReference type="PROSITE" id="PS50158"/>
    </source>
</evidence>
<keyword evidence="1" id="KW-0479">Metal-binding</keyword>
<dbReference type="InterPro" id="IPR036875">
    <property type="entry name" value="Znf_CCHC_sf"/>
</dbReference>
<organism evidence="4 5">
    <name type="scientific">Vitis vinifera</name>
    <name type="common">Grape</name>
    <dbReference type="NCBI Taxonomy" id="29760"/>
    <lineage>
        <taxon>Eukaryota</taxon>
        <taxon>Viridiplantae</taxon>
        <taxon>Streptophyta</taxon>
        <taxon>Embryophyta</taxon>
        <taxon>Tracheophyta</taxon>
        <taxon>Spermatophyta</taxon>
        <taxon>Magnoliopsida</taxon>
        <taxon>eudicotyledons</taxon>
        <taxon>Gunneridae</taxon>
        <taxon>Pentapetalae</taxon>
        <taxon>rosids</taxon>
        <taxon>Vitales</taxon>
        <taxon>Vitaceae</taxon>
        <taxon>Viteae</taxon>
        <taxon>Vitis</taxon>
    </lineage>
</organism>
<keyword evidence="1" id="KW-0863">Zinc-finger</keyword>
<reference evidence="4 5" key="1">
    <citation type="journal article" date="2018" name="PLoS Genet.">
        <title>Population sequencing reveals clonal diversity and ancestral inbreeding in the grapevine cultivar Chardonnay.</title>
        <authorList>
            <person name="Roach M.J."/>
            <person name="Johnson D.L."/>
            <person name="Bohlmann J."/>
            <person name="van Vuuren H.J."/>
            <person name="Jones S.J."/>
            <person name="Pretorius I.S."/>
            <person name="Schmidt S.A."/>
            <person name="Borneman A.R."/>
        </authorList>
    </citation>
    <scope>NUCLEOTIDE SEQUENCE [LARGE SCALE GENOMIC DNA]</scope>
    <source>
        <strain evidence="5">cv. Chardonnay</strain>
        <tissue evidence="4">Leaf</tissue>
    </source>
</reference>
<dbReference type="InterPro" id="IPR025724">
    <property type="entry name" value="GAG-pre-integrase_dom"/>
</dbReference>
<feature type="compositionally biased region" description="Polar residues" evidence="2">
    <location>
        <begin position="257"/>
        <end position="272"/>
    </location>
</feature>
<dbReference type="InterPro" id="IPR057670">
    <property type="entry name" value="SH3_retrovirus"/>
</dbReference>
<dbReference type="InterPro" id="IPR013103">
    <property type="entry name" value="RVT_2"/>
</dbReference>
<feature type="region of interest" description="Disordered" evidence="2">
    <location>
        <begin position="721"/>
        <end position="745"/>
    </location>
</feature>
<dbReference type="SUPFAM" id="SSF56672">
    <property type="entry name" value="DNA/RNA polymerases"/>
    <property type="match status" value="1"/>
</dbReference>
<dbReference type="Pfam" id="PF13976">
    <property type="entry name" value="gag_pre-integrs"/>
    <property type="match status" value="1"/>
</dbReference>
<evidence type="ECO:0000313" key="4">
    <source>
        <dbReference type="EMBL" id="RVX06181.1"/>
    </source>
</evidence>
<feature type="domain" description="CCHC-type" evidence="3">
    <location>
        <begin position="295"/>
        <end position="311"/>
    </location>
</feature>
<comment type="caution">
    <text evidence="4">The sequence shown here is derived from an EMBL/GenBank/DDBJ whole genome shotgun (WGS) entry which is preliminary data.</text>
</comment>
<protein>
    <submittedName>
        <fullName evidence="4">Retrovirus-related Pol polyprotein from transposon TNT 1-94</fullName>
    </submittedName>
</protein>
<evidence type="ECO:0000313" key="5">
    <source>
        <dbReference type="Proteomes" id="UP000288805"/>
    </source>
</evidence>
<dbReference type="Pfam" id="PF07727">
    <property type="entry name" value="RVT_2"/>
    <property type="match status" value="1"/>
</dbReference>
<keyword evidence="1" id="KW-0862">Zinc</keyword>
<evidence type="ECO:0000256" key="1">
    <source>
        <dbReference type="PROSITE-ProRule" id="PRU00047"/>
    </source>
</evidence>
<dbReference type="PROSITE" id="PS50158">
    <property type="entry name" value="ZF_CCHC"/>
    <property type="match status" value="1"/>
</dbReference>
<feature type="compositionally biased region" description="Polar residues" evidence="2">
    <location>
        <begin position="725"/>
        <end position="745"/>
    </location>
</feature>
<dbReference type="PANTHER" id="PTHR47481">
    <property type="match status" value="1"/>
</dbReference>
<dbReference type="InterPro" id="IPR043502">
    <property type="entry name" value="DNA/RNA_pol_sf"/>
</dbReference>
<name>A0A438JB33_VITVI</name>
<accession>A0A438JB33</accession>
<dbReference type="Pfam" id="PF25597">
    <property type="entry name" value="SH3_retrovirus"/>
    <property type="match status" value="1"/>
</dbReference>
<dbReference type="InterPro" id="IPR001878">
    <property type="entry name" value="Znf_CCHC"/>
</dbReference>
<proteinExistence type="predicted"/>
<dbReference type="Pfam" id="PF14223">
    <property type="entry name" value="Retrotran_gag_2"/>
    <property type="match status" value="1"/>
</dbReference>
<feature type="region of interest" description="Disordered" evidence="2">
    <location>
        <begin position="241"/>
        <end position="289"/>
    </location>
</feature>
<dbReference type="SUPFAM" id="SSF57756">
    <property type="entry name" value="Retrovirus zinc finger-like domains"/>
    <property type="match status" value="1"/>
</dbReference>
<dbReference type="GO" id="GO:0003676">
    <property type="term" value="F:nucleic acid binding"/>
    <property type="evidence" value="ECO:0007669"/>
    <property type="project" value="InterPro"/>
</dbReference>
<dbReference type="AlphaFoldDB" id="A0A438JB33"/>
<evidence type="ECO:0000256" key="2">
    <source>
        <dbReference type="SAM" id="MobiDB-lite"/>
    </source>
</evidence>
<feature type="region of interest" description="Disordered" evidence="2">
    <location>
        <begin position="645"/>
        <end position="688"/>
    </location>
</feature>
<dbReference type="GO" id="GO:0008270">
    <property type="term" value="F:zinc ion binding"/>
    <property type="evidence" value="ECO:0007669"/>
    <property type="project" value="UniProtKB-KW"/>
</dbReference>
<sequence length="1085" mass="121301">MVSERLSNENLILMSSPTQPTLEIPLIVFNITAQINEKLTPSSFPQWRAQFEALLIGYDLMDYVTGESRCLPSDGTPPSIAKKHHWVRQDKLILSVILASTSPTITSLIATAKTSYDAWKKLSTMYASKSRTRAMQLKEELTLIQRGNRPILEYLHAVKGLADEIALIDHPISDDDITLYVLNGLGPEFREIAAPIRAREKSLAFEELHDLLIGHEIYLRRMEAATQQLVAAANFTSRRSGFSASQQQKASHKGNGSPRSQGQYWFSSSNGPSRDPRRSNNQGRFNSNQRRYQPKCQYCDQMGHTAKACPQLNSSEMTVNCAGTSDGQENKWLIDSAASHNIMGDIQIYQFTLSMMALMKSFLVMVQARSTRAILLRGACENGVYIFPNSMVPPSTPKMVAYVHERTSIDGWHKCLGHPSIKVVQNLVHLFSLPLTTNKLPLSCPSCSINKAHQQPFGSTSFQSHSPLEIIYSDVWGPAHVTGLNGERYYLIFVETGLTLLHDAFLSLSYWPHAFQIATYLINRQPTPLLKHKSPFEVLFGQRPNYLKLRKFGCLCYPLTRPYNTHKLQPKSIPCIFLGYSQTQNAYKCMDPLTNRLYISRHVTFDELQSPFLSKTKHGPSTETHLFSFTPHLFLQQNPCPNFLSSPPSIPAPPSHPDRSSQPPPSSEPAAAIHAPPPGISPSISPSFHCESHDNTCDMNLNLDAGIHTTVPHASLSNSLASSLIPDSQSPVHTEPTSHQTHSMTTRSMNNIFKPKQLHTVSKHYLPLPLEPTCMTQAVSHPEWREAMSSELTALMRHGTWDLVPPPINCHPVGCKWVFRVKRKADGSVDKFKVRLVAKGYNQQPGVDYNETFSPVVKPATIRSVLSITIMNGWPLKQMDVNNAFLHGNLTETVYMMQPPGNDKKFVAHVVTKLGDQFSLKDMGSLHYFLGVEVIPTTAGVFLSQHKYVRDILENTHMAGAKDVSIPLSTTQSLHLVDGTNAVNSTEYRRVIGSLQYLSLTRPDISFAVNKLSQFMHKPIVTHWTATKRLLRYLKKTIFHGLHLKSAAAPCLTTYTDANWAGNIDDRTSTSAYITFLGCNPISWS</sequence>
<dbReference type="EMBL" id="QGNW01000052">
    <property type="protein sequence ID" value="RVX06181.1"/>
    <property type="molecule type" value="Genomic_DNA"/>
</dbReference>
<feature type="compositionally biased region" description="Polar residues" evidence="2">
    <location>
        <begin position="279"/>
        <end position="289"/>
    </location>
</feature>